<dbReference type="PANTHER" id="PTHR32552:SF82">
    <property type="entry name" value="FCUA PROTEIN"/>
    <property type="match status" value="1"/>
</dbReference>
<evidence type="ECO:0000256" key="4">
    <source>
        <dbReference type="ARBA" id="ARBA00022452"/>
    </source>
</evidence>
<evidence type="ECO:0000256" key="7">
    <source>
        <dbReference type="ARBA" id="ARBA00022729"/>
    </source>
</evidence>
<dbReference type="AlphaFoldDB" id="A0A939DD39"/>
<evidence type="ECO:0000256" key="8">
    <source>
        <dbReference type="ARBA" id="ARBA00023004"/>
    </source>
</evidence>
<evidence type="ECO:0000313" key="21">
    <source>
        <dbReference type="Proteomes" id="UP000664303"/>
    </source>
</evidence>
<keyword evidence="5" id="KW-0410">Iron transport</keyword>
<evidence type="ECO:0000256" key="11">
    <source>
        <dbReference type="ARBA" id="ARBA00023136"/>
    </source>
</evidence>
<proteinExistence type="inferred from homology"/>
<dbReference type="NCBIfam" id="TIGR01783">
    <property type="entry name" value="TonB-siderophor"/>
    <property type="match status" value="1"/>
</dbReference>
<evidence type="ECO:0000256" key="13">
    <source>
        <dbReference type="ARBA" id="ARBA00023237"/>
    </source>
</evidence>
<name>A0A939DD39_9GAMM</name>
<feature type="short sequence motif" description="TonB C-terminal box" evidence="15">
    <location>
        <begin position="694"/>
        <end position="711"/>
    </location>
</feature>
<dbReference type="InterPro" id="IPR010105">
    <property type="entry name" value="TonB_sidphr_rcpt"/>
</dbReference>
<keyword evidence="10 16" id="KW-0798">TonB box</keyword>
<gene>
    <name evidence="20" type="ORF">JYP50_05405</name>
</gene>
<dbReference type="Gene3D" id="2.170.130.10">
    <property type="entry name" value="TonB-dependent receptor, plug domain"/>
    <property type="match status" value="1"/>
</dbReference>
<dbReference type="GO" id="GO:0009279">
    <property type="term" value="C:cell outer membrane"/>
    <property type="evidence" value="ECO:0007669"/>
    <property type="project" value="UniProtKB-SubCell"/>
</dbReference>
<evidence type="ECO:0000259" key="18">
    <source>
        <dbReference type="Pfam" id="PF00593"/>
    </source>
</evidence>
<comment type="subcellular location">
    <subcellularLocation>
        <location evidence="1 14">Cell outer membrane</location>
        <topology evidence="1 14">Multi-pass membrane protein</topology>
    </subcellularLocation>
</comment>
<evidence type="ECO:0000256" key="9">
    <source>
        <dbReference type="ARBA" id="ARBA00023065"/>
    </source>
</evidence>
<dbReference type="CDD" id="cd01347">
    <property type="entry name" value="ligand_gated_channel"/>
    <property type="match status" value="1"/>
</dbReference>
<organism evidence="20 21">
    <name type="scientific">Parahaliea mediterranea</name>
    <dbReference type="NCBI Taxonomy" id="651086"/>
    <lineage>
        <taxon>Bacteria</taxon>
        <taxon>Pseudomonadati</taxon>
        <taxon>Pseudomonadota</taxon>
        <taxon>Gammaproteobacteria</taxon>
        <taxon>Cellvibrionales</taxon>
        <taxon>Halieaceae</taxon>
        <taxon>Parahaliea</taxon>
    </lineage>
</organism>
<keyword evidence="9" id="KW-0406">Ion transport</keyword>
<keyword evidence="11 14" id="KW-0472">Membrane</keyword>
<dbReference type="InterPro" id="IPR010917">
    <property type="entry name" value="TonB_rcpt_CS"/>
</dbReference>
<dbReference type="PANTHER" id="PTHR32552">
    <property type="entry name" value="FERRICHROME IRON RECEPTOR-RELATED"/>
    <property type="match status" value="1"/>
</dbReference>
<feature type="domain" description="TonB-dependent receptor plug" evidence="19">
    <location>
        <begin position="58"/>
        <end position="156"/>
    </location>
</feature>
<dbReference type="Proteomes" id="UP000664303">
    <property type="component" value="Unassembled WGS sequence"/>
</dbReference>
<dbReference type="InterPro" id="IPR036942">
    <property type="entry name" value="Beta-barrel_TonB_sf"/>
</dbReference>
<keyword evidence="4 14" id="KW-1134">Transmembrane beta strand</keyword>
<sequence>MNRILTALLASTCAAQTLAQASLESTGSASGLETVNVTAPLLNKALEVNAGAFGAKDAMEIPIAIQSYTAESIAALSARTVQDVLEYDPSITGASNGGGFDNFRIRGFVMDNFNTIRRDGLSLAPHHDMPLELFERVDVLKGPSGFLYGFNSPGGTVNYLPKRPTRTPFVNVTAQGSSLEGRYTSLDSSNSAFDGAFGYRVNLGYEKNGNFDHTYDMERKFIGLATDFRLGERGLLQLSADYSSKTHLADPLLRADQGDREDPLDPASFVLPPRVDRRDALAPTWFRHETDGHNADARFEFALNDAWTSVSQANYSRVERHGGYNDLFSIQPNGDVGYADYYVSRGEVFSVWSLQSYLAGTFQTGSILHDTFFGASYKRFKDKSPYWDFVESGGELTPADVSVGNILDPVDPPRWHWGPENAVDYKATITERSLFASDLLSLNDHVQLLLGGRYIQYRARELSAQAPPQDDNVFVPTGALIYRPGDAVMTYLSYTRGFEKGEYAPFFTNNPNQPTDAIESEQYEIGLKASIDRRLSLGIAAFNIDRDANYVNLDNDFVGGGTYRHRGVELSAVGEVTAGLKLHGNLAYLDTQLTGVADPTVIDKRSEGVPRWKGTLGARYDLAAVPGLSLDSTLSYVGNRAVDAQNTGFIPSYTLWDAGISYDTTLGGTPTTFRLHGRNLGNKYYYASAQYQGGLMVGREREIFLSANIRF</sequence>
<evidence type="ECO:0000256" key="1">
    <source>
        <dbReference type="ARBA" id="ARBA00004571"/>
    </source>
</evidence>
<accession>A0A939DD39</accession>
<keyword evidence="12 20" id="KW-0675">Receptor</keyword>
<evidence type="ECO:0000259" key="19">
    <source>
        <dbReference type="Pfam" id="PF07715"/>
    </source>
</evidence>
<dbReference type="Pfam" id="PF00593">
    <property type="entry name" value="TonB_dep_Rec_b-barrel"/>
    <property type="match status" value="1"/>
</dbReference>
<reference evidence="20" key="1">
    <citation type="submission" date="2021-02" db="EMBL/GenBank/DDBJ databases">
        <title>PHA producing bacteria isolated from coastal sediment in Guangdong, Shenzhen.</title>
        <authorList>
            <person name="Zheng W."/>
            <person name="Yu S."/>
            <person name="Huang Y."/>
        </authorList>
    </citation>
    <scope>NUCLEOTIDE SEQUENCE</scope>
    <source>
        <strain evidence="20">TN14-10</strain>
    </source>
</reference>
<evidence type="ECO:0000256" key="12">
    <source>
        <dbReference type="ARBA" id="ARBA00023170"/>
    </source>
</evidence>
<dbReference type="PROSITE" id="PS01156">
    <property type="entry name" value="TONB_DEPENDENT_REC_2"/>
    <property type="match status" value="1"/>
</dbReference>
<evidence type="ECO:0000256" key="17">
    <source>
        <dbReference type="SAM" id="SignalP"/>
    </source>
</evidence>
<evidence type="ECO:0000256" key="16">
    <source>
        <dbReference type="RuleBase" id="RU003357"/>
    </source>
</evidence>
<protein>
    <submittedName>
        <fullName evidence="20">TonB-dependent receptor</fullName>
    </submittedName>
</protein>
<evidence type="ECO:0000256" key="15">
    <source>
        <dbReference type="PROSITE-ProRule" id="PRU10144"/>
    </source>
</evidence>
<dbReference type="InterPro" id="IPR012910">
    <property type="entry name" value="Plug_dom"/>
</dbReference>
<feature type="signal peptide" evidence="17">
    <location>
        <begin position="1"/>
        <end position="21"/>
    </location>
</feature>
<evidence type="ECO:0000313" key="20">
    <source>
        <dbReference type="EMBL" id="MBN7796013.1"/>
    </source>
</evidence>
<keyword evidence="7 17" id="KW-0732">Signal</keyword>
<evidence type="ECO:0000256" key="14">
    <source>
        <dbReference type="PROSITE-ProRule" id="PRU01360"/>
    </source>
</evidence>
<evidence type="ECO:0000256" key="2">
    <source>
        <dbReference type="ARBA" id="ARBA00009810"/>
    </source>
</evidence>
<dbReference type="GO" id="GO:0015891">
    <property type="term" value="P:siderophore transport"/>
    <property type="evidence" value="ECO:0007669"/>
    <property type="project" value="InterPro"/>
</dbReference>
<dbReference type="EMBL" id="JAFKCZ010000004">
    <property type="protein sequence ID" value="MBN7796013.1"/>
    <property type="molecule type" value="Genomic_DNA"/>
</dbReference>
<dbReference type="Gene3D" id="2.40.170.20">
    <property type="entry name" value="TonB-dependent receptor, beta-barrel domain"/>
    <property type="match status" value="1"/>
</dbReference>
<dbReference type="GO" id="GO:0015344">
    <property type="term" value="F:siderophore uptake transmembrane transporter activity"/>
    <property type="evidence" value="ECO:0007669"/>
    <property type="project" value="TreeGrafter"/>
</dbReference>
<dbReference type="InterPro" id="IPR037066">
    <property type="entry name" value="Plug_dom_sf"/>
</dbReference>
<comment type="similarity">
    <text evidence="2 14 16">Belongs to the TonB-dependent receptor family.</text>
</comment>
<evidence type="ECO:0000256" key="10">
    <source>
        <dbReference type="ARBA" id="ARBA00023077"/>
    </source>
</evidence>
<keyword evidence="8" id="KW-0408">Iron</keyword>
<feature type="domain" description="TonB-dependent receptor-like beta-barrel" evidence="18">
    <location>
        <begin position="259"/>
        <end position="680"/>
    </location>
</feature>
<comment type="caution">
    <text evidence="20">The sequence shown here is derived from an EMBL/GenBank/DDBJ whole genome shotgun (WGS) entry which is preliminary data.</text>
</comment>
<keyword evidence="6 14" id="KW-0812">Transmembrane</keyword>
<evidence type="ECO:0000256" key="3">
    <source>
        <dbReference type="ARBA" id="ARBA00022448"/>
    </source>
</evidence>
<feature type="chain" id="PRO_5038015557" evidence="17">
    <location>
        <begin position="22"/>
        <end position="711"/>
    </location>
</feature>
<dbReference type="GO" id="GO:0038023">
    <property type="term" value="F:signaling receptor activity"/>
    <property type="evidence" value="ECO:0007669"/>
    <property type="project" value="InterPro"/>
</dbReference>
<dbReference type="RefSeq" id="WP_206559463.1">
    <property type="nucleotide sequence ID" value="NZ_JAFKCZ010000004.1"/>
</dbReference>
<dbReference type="Pfam" id="PF07715">
    <property type="entry name" value="Plug"/>
    <property type="match status" value="1"/>
</dbReference>
<keyword evidence="21" id="KW-1185">Reference proteome</keyword>
<dbReference type="InterPro" id="IPR039426">
    <property type="entry name" value="TonB-dep_rcpt-like"/>
</dbReference>
<dbReference type="InterPro" id="IPR000531">
    <property type="entry name" value="Beta-barrel_TonB"/>
</dbReference>
<evidence type="ECO:0000256" key="6">
    <source>
        <dbReference type="ARBA" id="ARBA00022692"/>
    </source>
</evidence>
<dbReference type="PROSITE" id="PS52016">
    <property type="entry name" value="TONB_DEPENDENT_REC_3"/>
    <property type="match status" value="1"/>
</dbReference>
<dbReference type="SUPFAM" id="SSF56935">
    <property type="entry name" value="Porins"/>
    <property type="match status" value="1"/>
</dbReference>
<keyword evidence="13 14" id="KW-0998">Cell outer membrane</keyword>
<evidence type="ECO:0000256" key="5">
    <source>
        <dbReference type="ARBA" id="ARBA00022496"/>
    </source>
</evidence>
<keyword evidence="3 14" id="KW-0813">Transport</keyword>